<dbReference type="AlphaFoldDB" id="A0A3G5BIB2"/>
<evidence type="ECO:0000256" key="1">
    <source>
        <dbReference type="SAM" id="SignalP"/>
    </source>
</evidence>
<reference evidence="2" key="1">
    <citation type="journal article" date="2018" name="Toxins">
        <title>Buzz kill: function and proteomic composition of venom from the giant assassin fly Dolopus genitalis (Diptera: Asilidae).</title>
        <authorList>
            <person name="Walker A.A."/>
            <person name="Dobson J."/>
            <person name="Jin J."/>
            <person name="Robinson S.D."/>
            <person name="Herzig V."/>
            <person name="Vetter I."/>
            <person name="King G.F."/>
            <person name="Fry B.G."/>
        </authorList>
    </citation>
    <scope>NUCLEOTIDE SEQUENCE</scope>
    <source>
        <strain evidence="2">U-Asilidin3-Dg5</strain>
        <tissue evidence="2">Venom/thoracic glands</tissue>
    </source>
</reference>
<feature type="chain" id="PRO_5018147069" evidence="1">
    <location>
        <begin position="21"/>
        <end position="95"/>
    </location>
</feature>
<dbReference type="EMBL" id="MK075123">
    <property type="protein sequence ID" value="AYV99526.1"/>
    <property type="molecule type" value="mRNA"/>
</dbReference>
<evidence type="ECO:0000313" key="2">
    <source>
        <dbReference type="EMBL" id="AYV99526.1"/>
    </source>
</evidence>
<organism evidence="2">
    <name type="scientific">Dolopus genitalis</name>
    <name type="common">Giant Australian assassin fly</name>
    <name type="synonym">Asilus genitalis</name>
    <dbReference type="NCBI Taxonomy" id="2488630"/>
    <lineage>
        <taxon>Eukaryota</taxon>
        <taxon>Metazoa</taxon>
        <taxon>Ecdysozoa</taxon>
        <taxon>Arthropoda</taxon>
        <taxon>Hexapoda</taxon>
        <taxon>Insecta</taxon>
        <taxon>Pterygota</taxon>
        <taxon>Neoptera</taxon>
        <taxon>Endopterygota</taxon>
        <taxon>Diptera</taxon>
        <taxon>Brachycera</taxon>
        <taxon>Muscomorpha</taxon>
        <taxon>Asiloidea</taxon>
        <taxon>Asilidae</taxon>
        <taxon>Asilinae</taxon>
        <taxon>Dolopus</taxon>
    </lineage>
</organism>
<name>A0A3G5BIB2_DOLGE</name>
<sequence length="95" mass="11085">MKFIIAFLLIAGICATVVEEEVTDSQWLIFAKELYRELCRPEEGNRCVELTKETYKNVLKPYREQIKAKCKAYKAAGQFWLHWPCIAFIKTIPKA</sequence>
<protein>
    <submittedName>
        <fullName evidence="2">Venom polypeptide</fullName>
    </submittedName>
</protein>
<accession>A0A3G5BIB2</accession>
<feature type="signal peptide" evidence="1">
    <location>
        <begin position="1"/>
        <end position="20"/>
    </location>
</feature>
<proteinExistence type="evidence at transcript level"/>
<keyword evidence="1" id="KW-0732">Signal</keyword>